<evidence type="ECO:0000256" key="1">
    <source>
        <dbReference type="SAM" id="MobiDB-lite"/>
    </source>
</evidence>
<protein>
    <submittedName>
        <fullName evidence="3">Putative mediated genome instability protein rmi1 protein</fullName>
    </submittedName>
</protein>
<organism evidence="3 4">
    <name type="scientific">Botryotinia fuckeliana (strain BcDW1)</name>
    <name type="common">Noble rot fungus</name>
    <name type="synonym">Botrytis cinerea</name>
    <dbReference type="NCBI Taxonomy" id="1290391"/>
    <lineage>
        <taxon>Eukaryota</taxon>
        <taxon>Fungi</taxon>
        <taxon>Dikarya</taxon>
        <taxon>Ascomycota</taxon>
        <taxon>Pezizomycotina</taxon>
        <taxon>Leotiomycetes</taxon>
        <taxon>Helotiales</taxon>
        <taxon>Sclerotiniaceae</taxon>
        <taxon>Botrytis</taxon>
    </lineage>
</organism>
<reference evidence="4" key="1">
    <citation type="journal article" date="2013" name="Genome Announc.">
        <title>Draft genome sequence of Botrytis cinerea BcDW1, inoculum for noble rot of grape berries.</title>
        <authorList>
            <person name="Blanco-Ulate B."/>
            <person name="Allen G."/>
            <person name="Powell A.L."/>
            <person name="Cantu D."/>
        </authorList>
    </citation>
    <scope>NUCLEOTIDE SEQUENCE [LARGE SCALE GENOMIC DNA]</scope>
    <source>
        <strain evidence="4">BcDW1</strain>
    </source>
</reference>
<feature type="region of interest" description="Disordered" evidence="1">
    <location>
        <begin position="131"/>
        <end position="181"/>
    </location>
</feature>
<dbReference type="InterPro" id="IPR013894">
    <property type="entry name" value="RMI1_OB"/>
</dbReference>
<accession>M7TT55</accession>
<dbReference type="Pfam" id="PF08585">
    <property type="entry name" value="RMI1_N_C"/>
    <property type="match status" value="1"/>
</dbReference>
<feature type="compositionally biased region" description="Low complexity" evidence="1">
    <location>
        <begin position="136"/>
        <end position="173"/>
    </location>
</feature>
<dbReference type="InterPro" id="IPR042470">
    <property type="entry name" value="RMI1_N_C_sf"/>
</dbReference>
<sequence>MTTPTLSTLHKQLLLSLSTSHLPLPSPAFLAPILTPSTTHLSSLPSLPSLLATTRHRLLSTSLTTPNFLSPETHALPPSLSNPLVKETLLDHDIPVQVLDIQDISRSKSELLLDLEAERLGERTQGRSIIRVADESSSSSSSSSALDLGSSASTQSATQNQTQTQTQKKSSTSHSPGPFKLQLQDRTGATIYAFTSSLPASSSLQEKIGLPPKMNIGCKILLQRGTRVHRGMVRLEGNTCIVLGGRVEGLDRAWREGWEGRLREEIEKGKGGSE</sequence>
<evidence type="ECO:0000313" key="4">
    <source>
        <dbReference type="Proteomes" id="UP000012045"/>
    </source>
</evidence>
<dbReference type="STRING" id="1290391.M7TT55"/>
<dbReference type="OrthoDB" id="341511at2759"/>
<evidence type="ECO:0000259" key="2">
    <source>
        <dbReference type="Pfam" id="PF08585"/>
    </source>
</evidence>
<proteinExistence type="predicted"/>
<dbReference type="Gene3D" id="2.40.50.770">
    <property type="entry name" value="RecQ-mediated genome instability protein Rmi1, C-terminal domain"/>
    <property type="match status" value="1"/>
</dbReference>
<dbReference type="HOGENOM" id="CLU_093893_0_0_1"/>
<dbReference type="EMBL" id="KB707953">
    <property type="protein sequence ID" value="EMR84369.1"/>
    <property type="molecule type" value="Genomic_DNA"/>
</dbReference>
<name>M7TT55_BOTF1</name>
<feature type="domain" description="RecQ mediated genome instability protein 1 OB-fold" evidence="2">
    <location>
        <begin position="79"/>
        <end position="257"/>
    </location>
</feature>
<gene>
    <name evidence="3" type="ORF">BcDW1_6994</name>
</gene>
<evidence type="ECO:0000313" key="3">
    <source>
        <dbReference type="EMBL" id="EMR84369.1"/>
    </source>
</evidence>
<dbReference type="AlphaFoldDB" id="M7TT55"/>
<dbReference type="Proteomes" id="UP000012045">
    <property type="component" value="Unassembled WGS sequence"/>
</dbReference>